<dbReference type="SUPFAM" id="SSF55658">
    <property type="entry name" value="L9 N-domain-like"/>
    <property type="match status" value="1"/>
</dbReference>
<keyword evidence="4" id="KW-1185">Reference proteome</keyword>
<dbReference type="InterPro" id="IPR037056">
    <property type="entry name" value="RNase_H1_N_sf"/>
</dbReference>
<evidence type="ECO:0000313" key="3">
    <source>
        <dbReference type="EMBL" id="KAJ7358146.1"/>
    </source>
</evidence>
<dbReference type="EMBL" id="JARIHO010000007">
    <property type="protein sequence ID" value="KAJ7358146.1"/>
    <property type="molecule type" value="Genomic_DNA"/>
</dbReference>
<evidence type="ECO:0000256" key="1">
    <source>
        <dbReference type="SAM" id="MobiDB-lite"/>
    </source>
</evidence>
<organism evidence="3 4">
    <name type="scientific">Mycena albidolilacea</name>
    <dbReference type="NCBI Taxonomy" id="1033008"/>
    <lineage>
        <taxon>Eukaryota</taxon>
        <taxon>Fungi</taxon>
        <taxon>Dikarya</taxon>
        <taxon>Basidiomycota</taxon>
        <taxon>Agaricomycotina</taxon>
        <taxon>Agaricomycetes</taxon>
        <taxon>Agaricomycetidae</taxon>
        <taxon>Agaricales</taxon>
        <taxon>Marasmiineae</taxon>
        <taxon>Mycenaceae</taxon>
        <taxon>Mycena</taxon>
    </lineage>
</organism>
<dbReference type="InterPro" id="IPR011320">
    <property type="entry name" value="RNase_H1_N"/>
</dbReference>
<feature type="compositionally biased region" description="Pro residues" evidence="1">
    <location>
        <begin position="108"/>
        <end position="129"/>
    </location>
</feature>
<name>A0AAD7AGG0_9AGAR</name>
<evidence type="ECO:0000259" key="2">
    <source>
        <dbReference type="Pfam" id="PF01693"/>
    </source>
</evidence>
<dbReference type="AlphaFoldDB" id="A0AAD7AGG0"/>
<gene>
    <name evidence="3" type="ORF">DFH08DRAFT_801990</name>
</gene>
<dbReference type="Proteomes" id="UP001218218">
    <property type="component" value="Unassembled WGS sequence"/>
</dbReference>
<dbReference type="Pfam" id="PF01693">
    <property type="entry name" value="Cauli_VI"/>
    <property type="match status" value="1"/>
</dbReference>
<reference evidence="3" key="1">
    <citation type="submission" date="2023-03" db="EMBL/GenBank/DDBJ databases">
        <title>Massive genome expansion in bonnet fungi (Mycena s.s.) driven by repeated elements and novel gene families across ecological guilds.</title>
        <authorList>
            <consortium name="Lawrence Berkeley National Laboratory"/>
            <person name="Harder C.B."/>
            <person name="Miyauchi S."/>
            <person name="Viragh M."/>
            <person name="Kuo A."/>
            <person name="Thoen E."/>
            <person name="Andreopoulos B."/>
            <person name="Lu D."/>
            <person name="Skrede I."/>
            <person name="Drula E."/>
            <person name="Henrissat B."/>
            <person name="Morin E."/>
            <person name="Kohler A."/>
            <person name="Barry K."/>
            <person name="LaButti K."/>
            <person name="Morin E."/>
            <person name="Salamov A."/>
            <person name="Lipzen A."/>
            <person name="Mereny Z."/>
            <person name="Hegedus B."/>
            <person name="Baldrian P."/>
            <person name="Stursova M."/>
            <person name="Weitz H."/>
            <person name="Taylor A."/>
            <person name="Grigoriev I.V."/>
            <person name="Nagy L.G."/>
            <person name="Martin F."/>
            <person name="Kauserud H."/>
        </authorList>
    </citation>
    <scope>NUCLEOTIDE SEQUENCE</scope>
    <source>
        <strain evidence="3">CBHHK002</strain>
    </source>
</reference>
<feature type="domain" description="Ribonuclease H1 N-terminal" evidence="2">
    <location>
        <begin position="37"/>
        <end position="78"/>
    </location>
</feature>
<accession>A0AAD7AGG0</accession>
<comment type="caution">
    <text evidence="3">The sequence shown here is derived from an EMBL/GenBank/DDBJ whole genome shotgun (WGS) entry which is preliminary data.</text>
</comment>
<feature type="region of interest" description="Disordered" evidence="1">
    <location>
        <begin position="95"/>
        <end position="151"/>
    </location>
</feature>
<dbReference type="InterPro" id="IPR009027">
    <property type="entry name" value="Ribosomal_bL9/RNase_H1_N"/>
</dbReference>
<protein>
    <recommendedName>
        <fullName evidence="2">Ribonuclease H1 N-terminal domain-containing protein</fullName>
    </recommendedName>
</protein>
<evidence type="ECO:0000313" key="4">
    <source>
        <dbReference type="Proteomes" id="UP001218218"/>
    </source>
</evidence>
<proteinExistence type="predicted"/>
<sequence>MVDLNLETAFSQLQLREDFFHPREGYEWTRGVEDLWFYVVSVGRIRDIYTHCREEASQQVTAFPSAVHKKYFSWSAARSAYEIPHLPKMISPTHTTRRSKNAAHTFPPSTPLPAWSTPPPARSTPPPACHPQLKAETPTARTGVKTDPSTLTGSPKKLMYVYSRDDGSTIYADPREASLAARRGLADGSFCKVDVTPRVHDAFNHATESALEVYYISSDDE</sequence>
<dbReference type="Gene3D" id="3.40.970.10">
    <property type="entry name" value="Ribonuclease H1, N-terminal domain"/>
    <property type="match status" value="1"/>
</dbReference>